<evidence type="ECO:0000313" key="2">
    <source>
        <dbReference type="Proteomes" id="UP000598227"/>
    </source>
</evidence>
<protein>
    <submittedName>
        <fullName evidence="1">Uncharacterized protein</fullName>
    </submittedName>
</protein>
<dbReference type="RefSeq" id="WP_192568812.1">
    <property type="nucleotide sequence ID" value="NZ_JACZEP010000017.1"/>
</dbReference>
<name>A0ABR9GWS6_9HYPH</name>
<comment type="caution">
    <text evidence="1">The sequence shown here is derived from an EMBL/GenBank/DDBJ whole genome shotgun (WGS) entry which is preliminary data.</text>
</comment>
<evidence type="ECO:0000313" key="1">
    <source>
        <dbReference type="EMBL" id="MBE1208137.1"/>
    </source>
</evidence>
<accession>A0ABR9GWS6</accession>
<organism evidence="1 2">
    <name type="scientific">Aminobacter carboxidus</name>
    <dbReference type="NCBI Taxonomy" id="376165"/>
    <lineage>
        <taxon>Bacteria</taxon>
        <taxon>Pseudomonadati</taxon>
        <taxon>Pseudomonadota</taxon>
        <taxon>Alphaproteobacteria</taxon>
        <taxon>Hyphomicrobiales</taxon>
        <taxon>Phyllobacteriaceae</taxon>
        <taxon>Aminobacter</taxon>
    </lineage>
</organism>
<proteinExistence type="predicted"/>
<gene>
    <name evidence="1" type="ORF">IHE39_27980</name>
</gene>
<dbReference type="Proteomes" id="UP000598227">
    <property type="component" value="Unassembled WGS sequence"/>
</dbReference>
<reference evidence="1 2" key="1">
    <citation type="submission" date="2020-09" db="EMBL/GenBank/DDBJ databases">
        <title>Draft Genome Sequence of Aminobacter carboxidus type strain DSM 1086, a soil Gram-negative carboxydobacterium.</title>
        <authorList>
            <person name="Turrini P."/>
            <person name="Tescari M."/>
            <person name="Artuso I."/>
            <person name="Lugli G.A."/>
            <person name="Frangipani E."/>
            <person name="Ventura M."/>
            <person name="Visca P."/>
        </authorList>
    </citation>
    <scope>NUCLEOTIDE SEQUENCE [LARGE SCALE GENOMIC DNA]</scope>
    <source>
        <strain evidence="1 2">DSM 1086</strain>
    </source>
</reference>
<sequence length="69" mass="7471">MRSELAAVGLAWEQMIDGLASSQVGALRAMADRMATELDDEARDDIEGAKDWRDLTATRSAREVSDAAC</sequence>
<keyword evidence="2" id="KW-1185">Reference proteome</keyword>
<dbReference type="EMBL" id="JACZEP010000017">
    <property type="protein sequence ID" value="MBE1208137.1"/>
    <property type="molecule type" value="Genomic_DNA"/>
</dbReference>